<sequence length="434" mass="47954">VGDLFFKGISGGQKRRLSIAIALLTNPSILLLDEPTSGLDSASTYHIMKYIAKLCSAGRTVVCTIHQPSSQVYAMFGTVSILVEGRTVFYGPPPAALNHFAGLGYPCPTYSNPAEYFVSLVNTDFEGHADVAAFVKAYASSDLCSSVVRSIEAEAATTGATDAPIECVGGASAWTQWAVLMHRNTLNNVRNPGIYWVRLFMYIMLSFMVGTMYYHTNTDLTEQDLLPMLFYVQAFLVFMSVAVLPFFIEQRAVFVRERANQSLHVGSYVVANLLAALPGIALISILSTLLVVLLADLNGFGYFFLNLFLSLVAAESLMCVIAAAVPHYIIGIALGAGLFGMFMLCEGFMVPKDAIPDYWIWAYYMAFHTYSFESFVYTHFNPIQESNPVAKTILKKYGFENVDVPRNMGILAAYTALFQVIFVFILYKFHTGRR</sequence>
<dbReference type="GO" id="GO:0140359">
    <property type="term" value="F:ABC-type transporter activity"/>
    <property type="evidence" value="ECO:0007669"/>
    <property type="project" value="InterPro"/>
</dbReference>
<dbReference type="GO" id="GO:0016020">
    <property type="term" value="C:membrane"/>
    <property type="evidence" value="ECO:0007669"/>
    <property type="project" value="UniProtKB-SubCell"/>
</dbReference>
<keyword evidence="5 7" id="KW-1133">Transmembrane helix</keyword>
<dbReference type="InterPro" id="IPR027417">
    <property type="entry name" value="P-loop_NTPase"/>
</dbReference>
<feature type="transmembrane region" description="Helical" evidence="7">
    <location>
        <begin position="228"/>
        <end position="248"/>
    </location>
</feature>
<dbReference type="Pfam" id="PF19055">
    <property type="entry name" value="ABC2_membrane_7"/>
    <property type="match status" value="1"/>
</dbReference>
<evidence type="ECO:0000259" key="8">
    <source>
        <dbReference type="Pfam" id="PF00005"/>
    </source>
</evidence>
<comment type="caution">
    <text evidence="11">The sequence shown here is derived from an EMBL/GenBank/DDBJ whole genome shotgun (WGS) entry which is preliminary data.</text>
</comment>
<evidence type="ECO:0000313" key="11">
    <source>
        <dbReference type="EMBL" id="OQR81929.1"/>
    </source>
</evidence>
<keyword evidence="11" id="KW-0547">Nucleotide-binding</keyword>
<evidence type="ECO:0000259" key="10">
    <source>
        <dbReference type="Pfam" id="PF19055"/>
    </source>
</evidence>
<accession>A0A1V9Y8A5</accession>
<reference evidence="11 12" key="1">
    <citation type="journal article" date="2014" name="Genome Biol. Evol.">
        <title>The secreted proteins of Achlya hypogyna and Thraustotheca clavata identify the ancestral oomycete secretome and reveal gene acquisitions by horizontal gene transfer.</title>
        <authorList>
            <person name="Misner I."/>
            <person name="Blouin N."/>
            <person name="Leonard G."/>
            <person name="Richards T.A."/>
            <person name="Lane C.E."/>
        </authorList>
    </citation>
    <scope>NUCLEOTIDE SEQUENCE [LARGE SCALE GENOMIC DNA]</scope>
    <source>
        <strain evidence="11 12">ATCC 48635</strain>
    </source>
</reference>
<evidence type="ECO:0000313" key="12">
    <source>
        <dbReference type="Proteomes" id="UP000243579"/>
    </source>
</evidence>
<evidence type="ECO:0000256" key="2">
    <source>
        <dbReference type="ARBA" id="ARBA00005814"/>
    </source>
</evidence>
<feature type="domain" description="ABC-2 type transporter transmembrane" evidence="9">
    <location>
        <begin position="175"/>
        <end position="378"/>
    </location>
</feature>
<evidence type="ECO:0000256" key="7">
    <source>
        <dbReference type="SAM" id="Phobius"/>
    </source>
</evidence>
<dbReference type="InterPro" id="IPR013525">
    <property type="entry name" value="ABC2_TM"/>
</dbReference>
<dbReference type="OrthoDB" id="66620at2759"/>
<feature type="transmembrane region" description="Helical" evidence="7">
    <location>
        <begin position="269"/>
        <end position="294"/>
    </location>
</feature>
<feature type="transmembrane region" description="Helical" evidence="7">
    <location>
        <begin position="300"/>
        <end position="321"/>
    </location>
</feature>
<dbReference type="GO" id="GO:0005524">
    <property type="term" value="F:ATP binding"/>
    <property type="evidence" value="ECO:0007669"/>
    <property type="project" value="UniProtKB-KW"/>
</dbReference>
<dbReference type="Pfam" id="PF00005">
    <property type="entry name" value="ABC_tran"/>
    <property type="match status" value="1"/>
</dbReference>
<dbReference type="SUPFAM" id="SSF52540">
    <property type="entry name" value="P-loop containing nucleoside triphosphate hydrolases"/>
    <property type="match status" value="1"/>
</dbReference>
<feature type="non-terminal residue" evidence="11">
    <location>
        <position position="1"/>
    </location>
</feature>
<dbReference type="PANTHER" id="PTHR48042">
    <property type="entry name" value="ABC TRANSPORTER G FAMILY MEMBER 11"/>
    <property type="match status" value="1"/>
</dbReference>
<dbReference type="AlphaFoldDB" id="A0A1V9Y8A5"/>
<dbReference type="PANTHER" id="PTHR48042:SF11">
    <property type="entry name" value="ABC TRANSPORTER G FAMILY MEMBER 11"/>
    <property type="match status" value="1"/>
</dbReference>
<evidence type="ECO:0000256" key="6">
    <source>
        <dbReference type="ARBA" id="ARBA00023136"/>
    </source>
</evidence>
<feature type="transmembrane region" description="Helical" evidence="7">
    <location>
        <begin position="195"/>
        <end position="216"/>
    </location>
</feature>
<name>A0A1V9Y8A5_ACHHY</name>
<keyword evidence="3" id="KW-0813">Transport</keyword>
<dbReference type="STRING" id="1202772.A0A1V9Y8A5"/>
<feature type="transmembrane region" description="Helical" evidence="7">
    <location>
        <begin position="408"/>
        <end position="427"/>
    </location>
</feature>
<evidence type="ECO:0000256" key="4">
    <source>
        <dbReference type="ARBA" id="ARBA00022692"/>
    </source>
</evidence>
<evidence type="ECO:0000256" key="5">
    <source>
        <dbReference type="ARBA" id="ARBA00022989"/>
    </source>
</evidence>
<keyword evidence="12" id="KW-1185">Reference proteome</keyword>
<proteinExistence type="inferred from homology"/>
<feature type="domain" description="ABC transporter" evidence="8">
    <location>
        <begin position="7"/>
        <end position="37"/>
    </location>
</feature>
<keyword evidence="6 7" id="KW-0472">Membrane</keyword>
<protein>
    <submittedName>
        <fullName evidence="11">ATP-binding Cassette (ABC) Superfamily</fullName>
    </submittedName>
</protein>
<feature type="domain" description="ABC transporter family G" evidence="10">
    <location>
        <begin position="66"/>
        <end position="121"/>
    </location>
</feature>
<evidence type="ECO:0000256" key="1">
    <source>
        <dbReference type="ARBA" id="ARBA00004141"/>
    </source>
</evidence>
<comment type="similarity">
    <text evidence="2">Belongs to the ABC transporter superfamily. ABCG family. Eye pigment precursor importer (TC 3.A.1.204) subfamily.</text>
</comment>
<gene>
    <name evidence="11" type="ORF">ACHHYP_16402</name>
</gene>
<dbReference type="Pfam" id="PF01061">
    <property type="entry name" value="ABC2_membrane"/>
    <property type="match status" value="1"/>
</dbReference>
<dbReference type="Gene3D" id="3.40.50.300">
    <property type="entry name" value="P-loop containing nucleotide triphosphate hydrolases"/>
    <property type="match status" value="1"/>
</dbReference>
<keyword evidence="11" id="KW-0067">ATP-binding</keyword>
<dbReference type="GO" id="GO:0016887">
    <property type="term" value="F:ATP hydrolysis activity"/>
    <property type="evidence" value="ECO:0007669"/>
    <property type="project" value="InterPro"/>
</dbReference>
<feature type="transmembrane region" description="Helical" evidence="7">
    <location>
        <begin position="328"/>
        <end position="349"/>
    </location>
</feature>
<dbReference type="EMBL" id="JNBR01002610">
    <property type="protein sequence ID" value="OQR81929.1"/>
    <property type="molecule type" value="Genomic_DNA"/>
</dbReference>
<evidence type="ECO:0000259" key="9">
    <source>
        <dbReference type="Pfam" id="PF01061"/>
    </source>
</evidence>
<dbReference type="InterPro" id="IPR043926">
    <property type="entry name" value="ABCG_dom"/>
</dbReference>
<dbReference type="InterPro" id="IPR052215">
    <property type="entry name" value="Plant_ABCG"/>
</dbReference>
<organism evidence="11 12">
    <name type="scientific">Achlya hypogyna</name>
    <name type="common">Oomycete</name>
    <name type="synonym">Protoachlya hypogyna</name>
    <dbReference type="NCBI Taxonomy" id="1202772"/>
    <lineage>
        <taxon>Eukaryota</taxon>
        <taxon>Sar</taxon>
        <taxon>Stramenopiles</taxon>
        <taxon>Oomycota</taxon>
        <taxon>Saprolegniomycetes</taxon>
        <taxon>Saprolegniales</taxon>
        <taxon>Achlyaceae</taxon>
        <taxon>Achlya</taxon>
    </lineage>
</organism>
<dbReference type="InterPro" id="IPR003439">
    <property type="entry name" value="ABC_transporter-like_ATP-bd"/>
</dbReference>
<evidence type="ECO:0000256" key="3">
    <source>
        <dbReference type="ARBA" id="ARBA00022448"/>
    </source>
</evidence>
<comment type="subcellular location">
    <subcellularLocation>
        <location evidence="1">Membrane</location>
        <topology evidence="1">Multi-pass membrane protein</topology>
    </subcellularLocation>
</comment>
<dbReference type="Proteomes" id="UP000243579">
    <property type="component" value="Unassembled WGS sequence"/>
</dbReference>
<keyword evidence="4 7" id="KW-0812">Transmembrane</keyword>